<evidence type="ECO:0000313" key="2">
    <source>
        <dbReference type="EMBL" id="TQD44399.1"/>
    </source>
</evidence>
<dbReference type="AlphaFoldDB" id="A0A508A3A3"/>
<protein>
    <recommendedName>
        <fullName evidence="4">Tetratricopeptide repeat protein</fullName>
    </recommendedName>
</protein>
<dbReference type="EMBL" id="VICE01000091">
    <property type="protein sequence ID" value="TQD44399.1"/>
    <property type="molecule type" value="Genomic_DNA"/>
</dbReference>
<dbReference type="OrthoDB" id="5935824at2"/>
<comment type="caution">
    <text evidence="2">The sequence shown here is derived from an EMBL/GenBank/DDBJ whole genome shotgun (WGS) entry which is preliminary data.</text>
</comment>
<evidence type="ECO:0008006" key="4">
    <source>
        <dbReference type="Google" id="ProtNLM"/>
    </source>
</evidence>
<proteinExistence type="predicted"/>
<evidence type="ECO:0000256" key="1">
    <source>
        <dbReference type="SAM" id="MobiDB-lite"/>
    </source>
</evidence>
<feature type="region of interest" description="Disordered" evidence="1">
    <location>
        <begin position="313"/>
        <end position="333"/>
    </location>
</feature>
<gene>
    <name evidence="2" type="ORF">FKV25_09710</name>
</gene>
<organism evidence="2 3">
    <name type="scientific">Marilutibacter aestuarii</name>
    <dbReference type="NCBI Taxonomy" id="1706195"/>
    <lineage>
        <taxon>Bacteria</taxon>
        <taxon>Pseudomonadati</taxon>
        <taxon>Pseudomonadota</taxon>
        <taxon>Gammaproteobacteria</taxon>
        <taxon>Lysobacterales</taxon>
        <taxon>Lysobacteraceae</taxon>
        <taxon>Marilutibacter</taxon>
    </lineage>
</organism>
<dbReference type="Proteomes" id="UP000318212">
    <property type="component" value="Unassembled WGS sequence"/>
</dbReference>
<keyword evidence="3" id="KW-1185">Reference proteome</keyword>
<evidence type="ECO:0000313" key="3">
    <source>
        <dbReference type="Proteomes" id="UP000318212"/>
    </source>
</evidence>
<sequence length="479" mass="51443">MLALLVVRKPLADRLWPETRAQQLRLDAAQALVEGRLTAPDGSGARELYEAARALEPDRLEAREGLARVGEAALRQADAAVDAGHPAEAWRALELARQMHVPRARLDQVEARLRLREMDAADVDQWLVGAHSARVAGQLVGTADSALPLYERVLAVQPDRVEALEGREDALSALVRQAWMAMDEGALARAGRLLRLARGYDAGHVDLPGALAELARRGEQVQQDAARALAQRRLPQAQALWSELLAADPAHAAARRGLDEVAGAWAARARREAADFDFQAAEAALREARATANVLGSSSVDLDKVERDIAAARQVSQRVQAPGGERLSPSERERRLVDWLERAEAARARGDLLTPPGDSAYDRLGAARALAPDDPRVREATARMLPTAVACFDDALRGNQLVGAGRCLEASAVLGMDGAALATARARLAQRWVAVGDERLGAGELERADAAIDAARALDPRAPGLDDLARRLRAASIEP</sequence>
<accession>A0A508A3A3</accession>
<feature type="compositionally biased region" description="Low complexity" evidence="1">
    <location>
        <begin position="313"/>
        <end position="327"/>
    </location>
</feature>
<reference evidence="2 3" key="1">
    <citation type="submission" date="2019-06" db="EMBL/GenBank/DDBJ databases">
        <title>Lysobacter alkalisoli sp. nov. isolated from saline soil.</title>
        <authorList>
            <person name="Sun J.-Q."/>
            <person name="Xu L."/>
        </authorList>
    </citation>
    <scope>NUCLEOTIDE SEQUENCE [LARGE SCALE GENOMIC DNA]</scope>
    <source>
        <strain evidence="2 3">JCM 31130</strain>
    </source>
</reference>
<name>A0A508A3A3_9GAMM</name>